<dbReference type="GO" id="GO:0005829">
    <property type="term" value="C:cytosol"/>
    <property type="evidence" value="ECO:0007669"/>
    <property type="project" value="TreeGrafter"/>
</dbReference>
<keyword evidence="2" id="KW-0456">Lyase</keyword>
<dbReference type="InterPro" id="IPR036038">
    <property type="entry name" value="Aminotransferase-like"/>
</dbReference>
<sequence length="283" mass="30318">MVSPSLVMVDLAAGTFHPADVTEPQLRVDDLAPVRGDGIFEAVSVRGGVIHGFDDHMARLARSARTMDLPEPDAGLWRRAVEAAVEAHDACDEIVVRFIISRGVEATGALTAWALAGPAPEHAIAERETGVDVVLLERGYDSDAAQRAPWLLLGAKTLSYAVNMAATRYAKDHGADEVIFTSSDGAILEAPTSTVVAARGDTLLTPDPDFGILFGTTQIELFRRAPEVGLTVEYARLTEEDLLTADAVWVLSSVRLLVPVNSINGTPVKRDDDRGRTLLELLG</sequence>
<dbReference type="Gene3D" id="3.30.470.10">
    <property type="match status" value="1"/>
</dbReference>
<dbReference type="EC" id="4.1.3.38" evidence="2"/>
<reference evidence="2 3" key="1">
    <citation type="submission" date="2020-07" db="EMBL/GenBank/DDBJ databases">
        <title>Sequencing the genomes of 1000 actinobacteria strains.</title>
        <authorList>
            <person name="Klenk H.-P."/>
        </authorList>
    </citation>
    <scope>NUCLEOTIDE SEQUENCE [LARGE SCALE GENOMIC DNA]</scope>
    <source>
        <strain evidence="2 3">DSM 26341</strain>
    </source>
</reference>
<dbReference type="PANTHER" id="PTHR42743">
    <property type="entry name" value="AMINO-ACID AMINOTRANSFERASE"/>
    <property type="match status" value="1"/>
</dbReference>
<dbReference type="InterPro" id="IPR043131">
    <property type="entry name" value="BCAT-like_N"/>
</dbReference>
<dbReference type="Gene3D" id="3.20.10.10">
    <property type="entry name" value="D-amino Acid Aminotransferase, subunit A, domain 2"/>
    <property type="match status" value="1"/>
</dbReference>
<evidence type="ECO:0000256" key="1">
    <source>
        <dbReference type="ARBA" id="ARBA00009320"/>
    </source>
</evidence>
<keyword evidence="3" id="KW-1185">Reference proteome</keyword>
<comment type="similarity">
    <text evidence="1">Belongs to the class-IV pyridoxal-phosphate-dependent aminotransferase family.</text>
</comment>
<dbReference type="PANTHER" id="PTHR42743:SF11">
    <property type="entry name" value="AMINODEOXYCHORISMATE LYASE"/>
    <property type="match status" value="1"/>
</dbReference>
<comment type="caution">
    <text evidence="2">The sequence shown here is derived from an EMBL/GenBank/DDBJ whole genome shotgun (WGS) entry which is preliminary data.</text>
</comment>
<dbReference type="Pfam" id="PF01063">
    <property type="entry name" value="Aminotran_4"/>
    <property type="match status" value="1"/>
</dbReference>
<dbReference type="InterPro" id="IPR043132">
    <property type="entry name" value="BCAT-like_C"/>
</dbReference>
<dbReference type="InterPro" id="IPR050571">
    <property type="entry name" value="Class-IV_PLP-Dep_Aminotrnsfr"/>
</dbReference>
<dbReference type="EMBL" id="JACBZP010000001">
    <property type="protein sequence ID" value="NYI66256.1"/>
    <property type="molecule type" value="Genomic_DNA"/>
</dbReference>
<gene>
    <name evidence="2" type="ORF">BJY26_000562</name>
</gene>
<accession>A0A7Z0A9V2</accession>
<evidence type="ECO:0000313" key="2">
    <source>
        <dbReference type="EMBL" id="NYI66256.1"/>
    </source>
</evidence>
<organism evidence="2 3">
    <name type="scientific">Spelaeicoccus albus</name>
    <dbReference type="NCBI Taxonomy" id="1280376"/>
    <lineage>
        <taxon>Bacteria</taxon>
        <taxon>Bacillati</taxon>
        <taxon>Actinomycetota</taxon>
        <taxon>Actinomycetes</taxon>
        <taxon>Micrococcales</taxon>
        <taxon>Brevibacteriaceae</taxon>
        <taxon>Spelaeicoccus</taxon>
    </lineage>
</organism>
<dbReference type="Proteomes" id="UP000539111">
    <property type="component" value="Unassembled WGS sequence"/>
</dbReference>
<dbReference type="NCBIfam" id="NF005886">
    <property type="entry name" value="PRK07849.1-1"/>
    <property type="match status" value="1"/>
</dbReference>
<dbReference type="RefSeq" id="WP_179425471.1">
    <property type="nucleotide sequence ID" value="NZ_JACBZP010000001.1"/>
</dbReference>
<dbReference type="GO" id="GO:0046394">
    <property type="term" value="P:carboxylic acid biosynthetic process"/>
    <property type="evidence" value="ECO:0007669"/>
    <property type="project" value="UniProtKB-ARBA"/>
</dbReference>
<dbReference type="GO" id="GO:0008696">
    <property type="term" value="F:4-amino-4-deoxychorismate lyase activity"/>
    <property type="evidence" value="ECO:0007669"/>
    <property type="project" value="UniProtKB-EC"/>
</dbReference>
<protein>
    <submittedName>
        <fullName evidence="2">4-amino-4-deoxychorismate lyase</fullName>
        <ecNumber evidence="2">4.1.3.38</ecNumber>
    </submittedName>
</protein>
<proteinExistence type="inferred from homology"/>
<dbReference type="AlphaFoldDB" id="A0A7Z0A9V2"/>
<evidence type="ECO:0000313" key="3">
    <source>
        <dbReference type="Proteomes" id="UP000539111"/>
    </source>
</evidence>
<dbReference type="SUPFAM" id="SSF56752">
    <property type="entry name" value="D-aminoacid aminotransferase-like PLP-dependent enzymes"/>
    <property type="match status" value="1"/>
</dbReference>
<name>A0A7Z0A9V2_9MICO</name>
<dbReference type="InterPro" id="IPR001544">
    <property type="entry name" value="Aminotrans_IV"/>
</dbReference>